<dbReference type="GO" id="GO:0005886">
    <property type="term" value="C:plasma membrane"/>
    <property type="evidence" value="ECO:0007669"/>
    <property type="project" value="UniProtKB-SubCell"/>
</dbReference>
<comment type="function">
    <text evidence="7">Functions as a peptidoglycan terminase that cleaves nascent peptidoglycan strands endolytically to terminate their elongation.</text>
</comment>
<comment type="caution">
    <text evidence="8">The sequence shown here is derived from an EMBL/GenBank/DDBJ whole genome shotgun (WGS) entry which is preliminary data.</text>
</comment>
<feature type="transmembrane region" description="Helical" evidence="7">
    <location>
        <begin position="14"/>
        <end position="31"/>
    </location>
</feature>
<reference evidence="8 9" key="1">
    <citation type="journal article" date="2015" name="Biotechnol. Bioeng.">
        <title>Genome sequence and phenotypic characterization of Caulobacter segnis.</title>
        <authorList>
            <person name="Patel S."/>
            <person name="Fletcher B."/>
            <person name="Scott D.C."/>
            <person name="Ely B."/>
        </authorList>
    </citation>
    <scope>NUCLEOTIDE SEQUENCE [LARGE SCALE GENOMIC DNA]</scope>
    <source>
        <strain evidence="8 9">ERI-2</strain>
    </source>
</reference>
<dbReference type="PATRIC" id="fig|1538.10.peg.1009"/>
<keyword evidence="3 7" id="KW-1133">Transmembrane helix</keyword>
<evidence type="ECO:0000256" key="6">
    <source>
        <dbReference type="ARBA" id="ARBA00023316"/>
    </source>
</evidence>
<dbReference type="PANTHER" id="PTHR30518">
    <property type="entry name" value="ENDOLYTIC MUREIN TRANSGLYCOSYLASE"/>
    <property type="match status" value="1"/>
</dbReference>
<dbReference type="EC" id="4.2.2.29" evidence="7"/>
<dbReference type="GO" id="GO:0009252">
    <property type="term" value="P:peptidoglycan biosynthetic process"/>
    <property type="evidence" value="ECO:0007669"/>
    <property type="project" value="UniProtKB-UniRule"/>
</dbReference>
<dbReference type="PANTHER" id="PTHR30518:SF2">
    <property type="entry name" value="ENDOLYTIC MUREIN TRANSGLYCOSYLASE"/>
    <property type="match status" value="1"/>
</dbReference>
<evidence type="ECO:0000313" key="8">
    <source>
        <dbReference type="EMBL" id="OAA91869.1"/>
    </source>
</evidence>
<protein>
    <recommendedName>
        <fullName evidence="7">Endolytic murein transglycosylase</fullName>
        <ecNumber evidence="7">4.2.2.29</ecNumber>
    </recommendedName>
    <alternativeName>
        <fullName evidence="7">Peptidoglycan lytic transglycosylase</fullName>
    </alternativeName>
    <alternativeName>
        <fullName evidence="7">Peptidoglycan polymerization terminase</fullName>
    </alternativeName>
</protein>
<dbReference type="OrthoDB" id="9814591at2"/>
<dbReference type="Proteomes" id="UP000077407">
    <property type="component" value="Unassembled WGS sequence"/>
</dbReference>
<comment type="subcellular location">
    <subcellularLocation>
        <location evidence="7">Cell membrane</location>
        <topology evidence="7">Single-pass membrane protein</topology>
    </subcellularLocation>
</comment>
<comment type="catalytic activity">
    <reaction evidence="7">
        <text>a peptidoglycan chain = a peptidoglycan chain with N-acetyl-1,6-anhydromuramyl-[peptide] at the reducing end + a peptidoglycan chain with N-acetylglucosamine at the non-reducing end.</text>
        <dbReference type="EC" id="4.2.2.29"/>
    </reaction>
</comment>
<dbReference type="Pfam" id="PF02618">
    <property type="entry name" value="YceG"/>
    <property type="match status" value="1"/>
</dbReference>
<evidence type="ECO:0000256" key="7">
    <source>
        <dbReference type="HAMAP-Rule" id="MF_02065"/>
    </source>
</evidence>
<keyword evidence="1 7" id="KW-1003">Cell membrane</keyword>
<keyword evidence="6 7" id="KW-0961">Cell wall biogenesis/degradation</keyword>
<dbReference type="EMBL" id="LITT01000004">
    <property type="protein sequence ID" value="OAA91869.1"/>
    <property type="molecule type" value="Genomic_DNA"/>
</dbReference>
<dbReference type="Gene3D" id="3.30.160.60">
    <property type="entry name" value="Classic Zinc Finger"/>
    <property type="match status" value="1"/>
</dbReference>
<dbReference type="GO" id="GO:0071555">
    <property type="term" value="P:cell wall organization"/>
    <property type="evidence" value="ECO:0007669"/>
    <property type="project" value="UniProtKB-KW"/>
</dbReference>
<evidence type="ECO:0000256" key="1">
    <source>
        <dbReference type="ARBA" id="ARBA00022475"/>
    </source>
</evidence>
<organism evidence="8 9">
    <name type="scientific">Clostridium ljungdahlii</name>
    <dbReference type="NCBI Taxonomy" id="1538"/>
    <lineage>
        <taxon>Bacteria</taxon>
        <taxon>Bacillati</taxon>
        <taxon>Bacillota</taxon>
        <taxon>Clostridia</taxon>
        <taxon>Eubacteriales</taxon>
        <taxon>Clostridiaceae</taxon>
        <taxon>Clostridium</taxon>
    </lineage>
</organism>
<keyword evidence="2 7" id="KW-0812">Transmembrane</keyword>
<proteinExistence type="inferred from homology"/>
<keyword evidence="5 7" id="KW-0456">Lyase</keyword>
<dbReference type="NCBIfam" id="TIGR00247">
    <property type="entry name" value="endolytic transglycosylase MltG"/>
    <property type="match status" value="1"/>
</dbReference>
<dbReference type="RefSeq" id="WP_063554131.1">
    <property type="nucleotide sequence ID" value="NZ_LITT01000004.1"/>
</dbReference>
<evidence type="ECO:0000256" key="2">
    <source>
        <dbReference type="ARBA" id="ARBA00022692"/>
    </source>
</evidence>
<gene>
    <name evidence="7" type="primary">mltG</name>
    <name evidence="8" type="ORF">WY13_00514</name>
</gene>
<dbReference type="GO" id="GO:0008932">
    <property type="term" value="F:lytic endotransglycosylase activity"/>
    <property type="evidence" value="ECO:0007669"/>
    <property type="project" value="UniProtKB-UniRule"/>
</dbReference>
<comment type="similarity">
    <text evidence="7">Belongs to the transglycosylase MltG family.</text>
</comment>
<dbReference type="CDD" id="cd08010">
    <property type="entry name" value="MltG_like"/>
    <property type="match status" value="1"/>
</dbReference>
<evidence type="ECO:0000313" key="9">
    <source>
        <dbReference type="Proteomes" id="UP000077407"/>
    </source>
</evidence>
<accession>A0A162NCP9</accession>
<feature type="site" description="Important for catalytic activity" evidence="7">
    <location>
        <position position="159"/>
    </location>
</feature>
<dbReference type="AlphaFoldDB" id="A0A162NCP9"/>
<sequence length="272" mass="31234">MVDIDIIIMKLKKIISIFVVIVLALYGSFYVRNKLINRNNRVNRAVVKVVIPEGYTNEQIGRTLEKSGLVTEKDFMNTVGNWSDNSYWFLKGLPQDKHKLDGFLYPATYTFEKNTSSKEIINEMLKTFETNIEPSKSYITKNNLSIRNVIITASLIEKEARKDVDRPKIASVIYNRLNKNMPLQIDATILYVIGHKDKVYNRDLTVKSPYNTYLNKGLPPSPICNPGTKSINAAIHPERTNYLYYVLDTKTNTHVFAETYAQHIKNVSLYGK</sequence>
<dbReference type="InterPro" id="IPR003770">
    <property type="entry name" value="MLTG-like"/>
</dbReference>
<evidence type="ECO:0000256" key="5">
    <source>
        <dbReference type="ARBA" id="ARBA00023239"/>
    </source>
</evidence>
<evidence type="ECO:0000256" key="3">
    <source>
        <dbReference type="ARBA" id="ARBA00022989"/>
    </source>
</evidence>
<dbReference type="Gene3D" id="3.30.1490.480">
    <property type="entry name" value="Endolytic murein transglycosylase"/>
    <property type="match status" value="1"/>
</dbReference>
<name>A0A162NCP9_9CLOT</name>
<evidence type="ECO:0000256" key="4">
    <source>
        <dbReference type="ARBA" id="ARBA00023136"/>
    </source>
</evidence>
<dbReference type="HAMAP" id="MF_02065">
    <property type="entry name" value="MltG"/>
    <property type="match status" value="1"/>
</dbReference>
<keyword evidence="4 7" id="KW-0472">Membrane</keyword>